<dbReference type="PANTHER" id="PTHR30329:SF21">
    <property type="entry name" value="LIPOPROTEIN YIAD-RELATED"/>
    <property type="match status" value="1"/>
</dbReference>
<dbReference type="eggNOG" id="COG2885">
    <property type="taxonomic scope" value="Bacteria"/>
</dbReference>
<evidence type="ECO:0000256" key="2">
    <source>
        <dbReference type="SAM" id="MobiDB-lite"/>
    </source>
</evidence>
<evidence type="ECO:0000256" key="1">
    <source>
        <dbReference type="PROSITE-ProRule" id="PRU00473"/>
    </source>
</evidence>
<evidence type="ECO:0000259" key="3">
    <source>
        <dbReference type="PROSITE" id="PS51123"/>
    </source>
</evidence>
<sequence>MQSKIAVGLVGLLLGWNSVSADVSEMIFYPQADFSEGIFHFNYQGEKNKNYGFMFEKGFDADRIVYVRPASHSIEKTKEGMIKLSFANTDRYSYLERADKDDFLVSEENGVIKILLSGGDCKGSADCVTAENILTINIPKGYGVRKYQGLDQDLKPLKNPQWQRKGNTYTLTARDVKGACIMMELEKLKPGQSASSIAMADPMQPVIDVKPVKPTKPRKEEPAVPKEKETPVPDVTKTVMPEPEVKSQTTPPIANVEPKIEPAAPVVAAKPAVEKPVVVVAKPATEKPVVEAAAPAPYFRNFQIFESRVVALSEVGKERLREWAQLFKAGGYKSVTINGYTDNIPPQRLKALYATNAILSEARAQMVADYLVSIGVDSSAIKVNGRGDVDPVAPNETEEGRSKNRRIEFILN</sequence>
<dbReference type="PROSITE" id="PS51123">
    <property type="entry name" value="OMPA_2"/>
    <property type="match status" value="1"/>
</dbReference>
<feature type="domain" description="OmpA-like" evidence="3">
    <location>
        <begin position="292"/>
        <end position="412"/>
    </location>
</feature>
<dbReference type="Proteomes" id="UP000008721">
    <property type="component" value="Chromosome"/>
</dbReference>
<dbReference type="InterPro" id="IPR050330">
    <property type="entry name" value="Bact_OuterMem_StrucFunc"/>
</dbReference>
<dbReference type="OrthoDB" id="5292153at2"/>
<reference evidence="4 5" key="1">
    <citation type="journal article" date="2012" name="Stand. Genomic Sci.">
        <title>Complete genome sequence of the sulfur compounds oxidizing chemolithoautotroph Sulfuricurvum kujiense type strain (YK-1(T)).</title>
        <authorList>
            <person name="Han C."/>
            <person name="Kotsyurbenko O."/>
            <person name="Chertkov O."/>
            <person name="Held B."/>
            <person name="Lapidus A."/>
            <person name="Nolan M."/>
            <person name="Lucas S."/>
            <person name="Hammon N."/>
            <person name="Deshpande S."/>
            <person name="Cheng J.F."/>
            <person name="Tapia R."/>
            <person name="Goodwin L.A."/>
            <person name="Pitluck S."/>
            <person name="Liolios K."/>
            <person name="Pagani I."/>
            <person name="Ivanova N."/>
            <person name="Mavromatis K."/>
            <person name="Mikhailova N."/>
            <person name="Pati A."/>
            <person name="Chen A."/>
            <person name="Palaniappan K."/>
            <person name="Land M."/>
            <person name="Hauser L."/>
            <person name="Chang Y.J."/>
            <person name="Jeffries C.D."/>
            <person name="Brambilla E.M."/>
            <person name="Rohde M."/>
            <person name="Spring S."/>
            <person name="Sikorski J."/>
            <person name="Goker M."/>
            <person name="Woyke T."/>
            <person name="Bristow J."/>
            <person name="Eisen J.A."/>
            <person name="Markowitz V."/>
            <person name="Hugenholtz P."/>
            <person name="Kyrpides N.C."/>
            <person name="Klenk H.P."/>
            <person name="Detter J.C."/>
        </authorList>
    </citation>
    <scope>NUCLEOTIDE SEQUENCE [LARGE SCALE GENOMIC DNA]</scope>
    <source>
        <strain evidence="5">ATCC BAA-921 / DSM 16994 / JCM 11577 / YK-1</strain>
    </source>
</reference>
<evidence type="ECO:0000313" key="4">
    <source>
        <dbReference type="EMBL" id="ADR35106.1"/>
    </source>
</evidence>
<dbReference type="STRING" id="709032.Sulku_2447"/>
<dbReference type="AlphaFoldDB" id="E4TYU6"/>
<dbReference type="InterPro" id="IPR036737">
    <property type="entry name" value="OmpA-like_sf"/>
</dbReference>
<dbReference type="PRINTS" id="PR01023">
    <property type="entry name" value="NAFLGMOTY"/>
</dbReference>
<dbReference type="Pfam" id="PF00691">
    <property type="entry name" value="OmpA"/>
    <property type="match status" value="1"/>
</dbReference>
<keyword evidence="1" id="KW-0472">Membrane</keyword>
<feature type="region of interest" description="Disordered" evidence="2">
    <location>
        <begin position="208"/>
        <end position="235"/>
    </location>
</feature>
<name>E4TYU6_SULKY</name>
<dbReference type="InterPro" id="IPR006665">
    <property type="entry name" value="OmpA-like"/>
</dbReference>
<gene>
    <name evidence="4" type="ordered locus">Sulku_2447</name>
</gene>
<feature type="compositionally biased region" description="Basic and acidic residues" evidence="2">
    <location>
        <begin position="217"/>
        <end position="231"/>
    </location>
</feature>
<dbReference type="HOGENOM" id="CLU_697722_0_0_7"/>
<dbReference type="PANTHER" id="PTHR30329">
    <property type="entry name" value="STATOR ELEMENT OF FLAGELLAR MOTOR COMPLEX"/>
    <property type="match status" value="1"/>
</dbReference>
<dbReference type="RefSeq" id="WP_013461303.1">
    <property type="nucleotide sequence ID" value="NC_014762.1"/>
</dbReference>
<proteinExistence type="predicted"/>
<dbReference type="GO" id="GO:0016020">
    <property type="term" value="C:membrane"/>
    <property type="evidence" value="ECO:0007669"/>
    <property type="project" value="UniProtKB-UniRule"/>
</dbReference>
<dbReference type="EMBL" id="CP002355">
    <property type="protein sequence ID" value="ADR35106.1"/>
    <property type="molecule type" value="Genomic_DNA"/>
</dbReference>
<dbReference type="KEGG" id="sku:Sulku_2447"/>
<evidence type="ECO:0000313" key="5">
    <source>
        <dbReference type="Proteomes" id="UP000008721"/>
    </source>
</evidence>
<dbReference type="Gene3D" id="3.30.1330.60">
    <property type="entry name" value="OmpA-like domain"/>
    <property type="match status" value="1"/>
</dbReference>
<organism evidence="4 5">
    <name type="scientific">Sulfuricurvum kujiense (strain ATCC BAA-921 / DSM 16994 / JCM 11577 / YK-1)</name>
    <dbReference type="NCBI Taxonomy" id="709032"/>
    <lineage>
        <taxon>Bacteria</taxon>
        <taxon>Pseudomonadati</taxon>
        <taxon>Campylobacterota</taxon>
        <taxon>Epsilonproteobacteria</taxon>
        <taxon>Campylobacterales</taxon>
        <taxon>Sulfurimonadaceae</taxon>
        <taxon>Sulfuricurvum</taxon>
    </lineage>
</organism>
<accession>E4TYU6</accession>
<protein>
    <submittedName>
        <fullName evidence="4">OmpA/MotB domain protein</fullName>
    </submittedName>
</protein>
<dbReference type="SUPFAM" id="SSF103088">
    <property type="entry name" value="OmpA-like"/>
    <property type="match status" value="1"/>
</dbReference>
<keyword evidence="5" id="KW-1185">Reference proteome</keyword>
<dbReference type="CDD" id="cd07185">
    <property type="entry name" value="OmpA_C-like"/>
    <property type="match status" value="1"/>
</dbReference>